<protein>
    <submittedName>
        <fullName evidence="2">Uncharacterized protein</fullName>
    </submittedName>
</protein>
<name>A0AAP0R1I4_9ROSI</name>
<keyword evidence="1" id="KW-1133">Transmembrane helix</keyword>
<keyword evidence="1" id="KW-0812">Transmembrane</keyword>
<dbReference type="AlphaFoldDB" id="A0AAP0R1I4"/>
<accession>A0AAP0R1I4</accession>
<feature type="transmembrane region" description="Helical" evidence="1">
    <location>
        <begin position="21"/>
        <end position="48"/>
    </location>
</feature>
<feature type="transmembrane region" description="Helical" evidence="1">
    <location>
        <begin position="60"/>
        <end position="81"/>
    </location>
</feature>
<organism evidence="2 3">
    <name type="scientific">Citrus x changshan-huyou</name>
    <dbReference type="NCBI Taxonomy" id="2935761"/>
    <lineage>
        <taxon>Eukaryota</taxon>
        <taxon>Viridiplantae</taxon>
        <taxon>Streptophyta</taxon>
        <taxon>Embryophyta</taxon>
        <taxon>Tracheophyta</taxon>
        <taxon>Spermatophyta</taxon>
        <taxon>Magnoliopsida</taxon>
        <taxon>eudicotyledons</taxon>
        <taxon>Gunneridae</taxon>
        <taxon>Pentapetalae</taxon>
        <taxon>rosids</taxon>
        <taxon>malvids</taxon>
        <taxon>Sapindales</taxon>
        <taxon>Rutaceae</taxon>
        <taxon>Aurantioideae</taxon>
        <taxon>Citrus</taxon>
    </lineage>
</organism>
<keyword evidence="3" id="KW-1185">Reference proteome</keyword>
<proteinExistence type="predicted"/>
<keyword evidence="1" id="KW-0472">Membrane</keyword>
<gene>
    <name evidence="2" type="ORF">WN944_011491</name>
</gene>
<evidence type="ECO:0000313" key="2">
    <source>
        <dbReference type="EMBL" id="KAK9223049.1"/>
    </source>
</evidence>
<reference evidence="2 3" key="1">
    <citation type="submission" date="2024-05" db="EMBL/GenBank/DDBJ databases">
        <title>Haplotype-resolved chromosome-level genome assembly of Huyou (Citrus changshanensis).</title>
        <authorList>
            <person name="Miao C."/>
            <person name="Chen W."/>
            <person name="Wu Y."/>
            <person name="Wang L."/>
            <person name="Zhao S."/>
            <person name="Grierson D."/>
            <person name="Xu C."/>
            <person name="Chen K."/>
        </authorList>
    </citation>
    <scope>NUCLEOTIDE SEQUENCE [LARGE SCALE GENOMIC DNA]</scope>
    <source>
        <strain evidence="2">01-14</strain>
        <tissue evidence="2">Leaf</tissue>
    </source>
</reference>
<evidence type="ECO:0000256" key="1">
    <source>
        <dbReference type="SAM" id="Phobius"/>
    </source>
</evidence>
<dbReference type="EMBL" id="JBCGBO010000002">
    <property type="protein sequence ID" value="KAK9223049.1"/>
    <property type="molecule type" value="Genomic_DNA"/>
</dbReference>
<sequence length="110" mass="13255">MYSLLKAFSSVVWDRFLDKSCAWICLTTFILCILYFTHFLVILFYTILLGTLCLNINERVYYVSLVDAYVLCLVNTLFFFYKFGNILKIKNWKRYKVHMNKRLSMKRYLG</sequence>
<comment type="caution">
    <text evidence="2">The sequence shown here is derived from an EMBL/GenBank/DDBJ whole genome shotgun (WGS) entry which is preliminary data.</text>
</comment>
<evidence type="ECO:0000313" key="3">
    <source>
        <dbReference type="Proteomes" id="UP001428341"/>
    </source>
</evidence>
<dbReference type="Proteomes" id="UP001428341">
    <property type="component" value="Unassembled WGS sequence"/>
</dbReference>